<dbReference type="InterPro" id="IPR010982">
    <property type="entry name" value="Lambda_DNA-bd_dom_sf"/>
</dbReference>
<dbReference type="InterPro" id="IPR041413">
    <property type="entry name" value="MLTR_LBD"/>
</dbReference>
<evidence type="ECO:0000313" key="2">
    <source>
        <dbReference type="EMBL" id="CCH87428.1"/>
    </source>
</evidence>
<dbReference type="SUPFAM" id="SSF47413">
    <property type="entry name" value="lambda repressor-like DNA-binding domains"/>
    <property type="match status" value="1"/>
</dbReference>
<evidence type="ECO:0000313" key="3">
    <source>
        <dbReference type="Proteomes" id="UP000006461"/>
    </source>
</evidence>
<keyword evidence="3" id="KW-1185">Reference proteome</keyword>
<dbReference type="InterPro" id="IPR001387">
    <property type="entry name" value="Cro/C1-type_HTH"/>
</dbReference>
<dbReference type="EMBL" id="FO203431">
    <property type="protein sequence ID" value="CCH87428.1"/>
    <property type="molecule type" value="Genomic_DNA"/>
</dbReference>
<reference evidence="2 3" key="1">
    <citation type="journal article" date="2012" name="J. Bacteriol.">
        <title>Genome Sequence of Radiation-Resistant Modestobacter marinus Strain BC501, a Representative Actinobacterium That Thrives on Calcareous Stone Surfaces.</title>
        <authorList>
            <person name="Normand P."/>
            <person name="Gury J."/>
            <person name="Pujic P."/>
            <person name="Chouaia B."/>
            <person name="Crotti E."/>
            <person name="Brusetti L."/>
            <person name="Daffonchio D."/>
            <person name="Vacherie B."/>
            <person name="Barbe V."/>
            <person name="Medigue C."/>
            <person name="Calteau A."/>
            <person name="Ghodhbane-Gtari F."/>
            <person name="Essoussi I."/>
            <person name="Nouioui I."/>
            <person name="Abbassi-Ghozzi I."/>
            <person name="Gtari M."/>
        </authorList>
    </citation>
    <scope>NUCLEOTIDE SEQUENCE [LARGE SCALE GENOMIC DNA]</scope>
    <source>
        <strain evidence="3">BC 501</strain>
    </source>
</reference>
<proteinExistence type="predicted"/>
<name>I4EVL5_MODI5</name>
<dbReference type="OMA" id="GLYADWE"/>
<feature type="domain" description="HTH cro/C1-type" evidence="1">
    <location>
        <begin position="32"/>
        <end position="87"/>
    </location>
</feature>
<dbReference type="KEGG" id="mmar:MODMU_1993"/>
<dbReference type="HOGENOM" id="CLU_057862_1_0_11"/>
<dbReference type="PANTHER" id="PTHR35010">
    <property type="entry name" value="BLL4672 PROTEIN-RELATED"/>
    <property type="match status" value="1"/>
</dbReference>
<dbReference type="GO" id="GO:0003677">
    <property type="term" value="F:DNA binding"/>
    <property type="evidence" value="ECO:0007669"/>
    <property type="project" value="InterPro"/>
</dbReference>
<dbReference type="Gene3D" id="3.30.450.180">
    <property type="match status" value="1"/>
</dbReference>
<dbReference type="Gene3D" id="1.10.260.40">
    <property type="entry name" value="lambda repressor-like DNA-binding domains"/>
    <property type="match status" value="1"/>
</dbReference>
<dbReference type="STRING" id="477641.MODMU_1993"/>
<dbReference type="AlphaFoldDB" id="I4EVL5"/>
<evidence type="ECO:0000259" key="1">
    <source>
        <dbReference type="PROSITE" id="PS50943"/>
    </source>
</evidence>
<dbReference type="SMART" id="SM00530">
    <property type="entry name" value="HTH_XRE"/>
    <property type="match status" value="1"/>
</dbReference>
<dbReference type="eggNOG" id="COG1396">
    <property type="taxonomic scope" value="Bacteria"/>
</dbReference>
<organism evidence="2 3">
    <name type="scientific">Modestobacter italicus (strain DSM 44449 / CECT 9708 / BC 501)</name>
    <dbReference type="NCBI Taxonomy" id="2732864"/>
    <lineage>
        <taxon>Bacteria</taxon>
        <taxon>Bacillati</taxon>
        <taxon>Actinomycetota</taxon>
        <taxon>Actinomycetes</taxon>
        <taxon>Geodermatophilales</taxon>
        <taxon>Geodermatophilaceae</taxon>
        <taxon>Modestobacter</taxon>
    </lineage>
</organism>
<protein>
    <submittedName>
        <fullName evidence="2">Transcriptional regulator, XRE family</fullName>
    </submittedName>
</protein>
<dbReference type="Pfam" id="PF13560">
    <property type="entry name" value="HTH_31"/>
    <property type="match status" value="1"/>
</dbReference>
<dbReference type="Proteomes" id="UP000006461">
    <property type="component" value="Chromosome"/>
</dbReference>
<sequence length="289" mass="31435">MADTDAARAALRAFLVTRRARVSPQEAGLAVVASRRRVAGLRREEVAMLAGISVEYYVRLERGQAAGPSAGVVDGVALALRLGEDERTHLDRLLAELTPEMRKRRRRPVAGTVSEGVQVLLDALATLPAVVQNARLDVLAANALGRALYAPVFDLEGPANSARFLFLDEFRARQLFPHWERIADDTVALLRIEAGRHPDDRAMLELIGQLSTRSAAFRTRWARNDVRAHNAGVKVFAHPVVGELALPYENLLVDAAADHTLTVFTPRPGSPAHDAVQLLASWRAASGVS</sequence>
<accession>I4EVL5</accession>
<dbReference type="CDD" id="cd00093">
    <property type="entry name" value="HTH_XRE"/>
    <property type="match status" value="1"/>
</dbReference>
<dbReference type="PATRIC" id="fig|477641.3.peg.1884"/>
<gene>
    <name evidence="2" type="ordered locus">MODMU_1993</name>
</gene>
<dbReference type="Pfam" id="PF17765">
    <property type="entry name" value="MLTR_LBD"/>
    <property type="match status" value="1"/>
</dbReference>
<dbReference type="OrthoDB" id="3542608at2"/>
<dbReference type="PROSITE" id="PS50943">
    <property type="entry name" value="HTH_CROC1"/>
    <property type="match status" value="1"/>
</dbReference>
<dbReference type="PANTHER" id="PTHR35010:SF2">
    <property type="entry name" value="BLL4672 PROTEIN"/>
    <property type="match status" value="1"/>
</dbReference>